<dbReference type="PANTHER" id="PTHR31515:SF2">
    <property type="entry name" value="TRANSMEMBRANE PROTEIN"/>
    <property type="match status" value="1"/>
</dbReference>
<accession>A0AAU9NSI1</accession>
<proteinExistence type="predicted"/>
<dbReference type="AlphaFoldDB" id="A0AAU9NSI1"/>
<evidence type="ECO:0008006" key="3">
    <source>
        <dbReference type="Google" id="ProtNLM"/>
    </source>
</evidence>
<comment type="caution">
    <text evidence="1">The sequence shown here is derived from an EMBL/GenBank/DDBJ whole genome shotgun (WGS) entry which is preliminary data.</text>
</comment>
<dbReference type="PANTHER" id="PTHR31515">
    <property type="entry name" value="TRANSMEMBRANE PROTEIN-RELATED"/>
    <property type="match status" value="1"/>
</dbReference>
<organism evidence="1 2">
    <name type="scientific">Lactuca virosa</name>
    <dbReference type="NCBI Taxonomy" id="75947"/>
    <lineage>
        <taxon>Eukaryota</taxon>
        <taxon>Viridiplantae</taxon>
        <taxon>Streptophyta</taxon>
        <taxon>Embryophyta</taxon>
        <taxon>Tracheophyta</taxon>
        <taxon>Spermatophyta</taxon>
        <taxon>Magnoliopsida</taxon>
        <taxon>eudicotyledons</taxon>
        <taxon>Gunneridae</taxon>
        <taxon>Pentapetalae</taxon>
        <taxon>asterids</taxon>
        <taxon>campanulids</taxon>
        <taxon>Asterales</taxon>
        <taxon>Asteraceae</taxon>
        <taxon>Cichorioideae</taxon>
        <taxon>Cichorieae</taxon>
        <taxon>Lactucinae</taxon>
        <taxon>Lactuca</taxon>
    </lineage>
</organism>
<evidence type="ECO:0000313" key="1">
    <source>
        <dbReference type="EMBL" id="CAH1440787.1"/>
    </source>
</evidence>
<reference evidence="1 2" key="1">
    <citation type="submission" date="2022-01" db="EMBL/GenBank/DDBJ databases">
        <authorList>
            <person name="Xiong W."/>
            <person name="Schranz E."/>
        </authorList>
    </citation>
    <scope>NUCLEOTIDE SEQUENCE [LARGE SCALE GENOMIC DNA]</scope>
</reference>
<sequence>MNEMRTRSHTTIIVINININIVKTAIKIPRKDNWSLRKSVSAFSAFLNGNASGILGLIFVDEMSILVEIYVDKCKGDTIHRPVAGKLKQISVHPLNFLAAADFDDLETTVEESSVLNYTKAGNIANYLQILEVEHMYLLVPVNFIFIGFEWSGNQVFKLHTYELERWFKKIDHIFEHTRIPQDVDVLAPFYKNRVDRDHHHHHLPLLSHLNYNFSVHAIQMGEKVNSIFDHAIAVLSRKDDVNHTRRGLSESEIIFLKQIEWYNSCLNDLNNVERQYQEKDVADIIQSKVIQDPPGTGKTQKILGLLSAILHTN</sequence>
<gene>
    <name evidence="1" type="ORF">LVIROSA_LOCUS26899</name>
</gene>
<dbReference type="EMBL" id="CAKMRJ010005412">
    <property type="protein sequence ID" value="CAH1440787.1"/>
    <property type="molecule type" value="Genomic_DNA"/>
</dbReference>
<keyword evidence="2" id="KW-1185">Reference proteome</keyword>
<dbReference type="Proteomes" id="UP001157418">
    <property type="component" value="Unassembled WGS sequence"/>
</dbReference>
<protein>
    <recommendedName>
        <fullName evidence="3">DNA2/NAM7 helicase helicase domain-containing protein</fullName>
    </recommendedName>
</protein>
<evidence type="ECO:0000313" key="2">
    <source>
        <dbReference type="Proteomes" id="UP001157418"/>
    </source>
</evidence>
<name>A0AAU9NSI1_9ASTR</name>